<dbReference type="PANTHER" id="PTHR47152:SF2">
    <property type="entry name" value="SLR2084 PROTEIN"/>
    <property type="match status" value="1"/>
</dbReference>
<keyword evidence="2" id="KW-0378">Hydrolase</keyword>
<protein>
    <submittedName>
        <fullName evidence="2">Uma2 family endonuclease</fullName>
    </submittedName>
</protein>
<dbReference type="CDD" id="cd06260">
    <property type="entry name" value="DUF820-like"/>
    <property type="match status" value="1"/>
</dbReference>
<keyword evidence="2" id="KW-0540">Nuclease</keyword>
<dbReference type="Pfam" id="PF05685">
    <property type="entry name" value="Uma2"/>
    <property type="match status" value="1"/>
</dbReference>
<evidence type="ECO:0000313" key="3">
    <source>
        <dbReference type="Proteomes" id="UP000618445"/>
    </source>
</evidence>
<dbReference type="RefSeq" id="WP_190579353.1">
    <property type="nucleotide sequence ID" value="NZ_CAWPQU010000021.1"/>
</dbReference>
<evidence type="ECO:0000313" key="2">
    <source>
        <dbReference type="EMBL" id="MBD2318377.1"/>
    </source>
</evidence>
<keyword evidence="2" id="KW-0255">Endonuclease</keyword>
<proteinExistence type="predicted"/>
<reference evidence="2 3" key="1">
    <citation type="journal article" date="2020" name="ISME J.">
        <title>Comparative genomics reveals insights into cyanobacterial evolution and habitat adaptation.</title>
        <authorList>
            <person name="Chen M.Y."/>
            <person name="Teng W.K."/>
            <person name="Zhao L."/>
            <person name="Hu C.X."/>
            <person name="Zhou Y.K."/>
            <person name="Han B.P."/>
            <person name="Song L.R."/>
            <person name="Shu W.S."/>
        </authorList>
    </citation>
    <scope>NUCLEOTIDE SEQUENCE [LARGE SCALE GENOMIC DNA]</scope>
    <source>
        <strain evidence="2 3">FACHB-1050</strain>
    </source>
</reference>
<evidence type="ECO:0000259" key="1">
    <source>
        <dbReference type="Pfam" id="PF05685"/>
    </source>
</evidence>
<dbReference type="GO" id="GO:0004519">
    <property type="term" value="F:endonuclease activity"/>
    <property type="evidence" value="ECO:0007669"/>
    <property type="project" value="UniProtKB-KW"/>
</dbReference>
<organism evidence="2 3">
    <name type="scientific">Phormidium tenue FACHB-1050</name>
    <dbReference type="NCBI Taxonomy" id="2692857"/>
    <lineage>
        <taxon>Bacteria</taxon>
        <taxon>Bacillati</taxon>
        <taxon>Cyanobacteriota</taxon>
        <taxon>Cyanophyceae</taxon>
        <taxon>Oscillatoriophycideae</taxon>
        <taxon>Oscillatoriales</taxon>
        <taxon>Oscillatoriaceae</taxon>
        <taxon>Phormidium</taxon>
    </lineage>
</organism>
<comment type="caution">
    <text evidence="2">The sequence shown here is derived from an EMBL/GenBank/DDBJ whole genome shotgun (WGS) entry which is preliminary data.</text>
</comment>
<accession>A0ABR8CF91</accession>
<dbReference type="Proteomes" id="UP000618445">
    <property type="component" value="Unassembled WGS sequence"/>
</dbReference>
<sequence length="232" mass="26260">MIATPLSKPTNLTSTAIAEQVRPLAENRVILNNISWDTFERLLADIGDRRKTLFHFINGTLEIMSPLSLHEGSNRFIDDLIRAFSDELAIDLRKLGSLLMKIPDLKLGAEPDSCYYIQNEPIIRGKEVIIVGQDPAPDLVLEVDITNPSDRRLPIYALLAVPEVWRYDGYSLEFLALENGAYQPIAKSLSFPDLPAAIIVEYVQKRLTLGESGTLREFRKWVRENVVRDEVI</sequence>
<name>A0ABR8CF91_9CYAN</name>
<gene>
    <name evidence="2" type="ORF">H6G05_16170</name>
</gene>
<dbReference type="PANTHER" id="PTHR47152">
    <property type="entry name" value="SLR2084 PROTEIN-RELATED"/>
    <property type="match status" value="1"/>
</dbReference>
<feature type="domain" description="Putative restriction endonuclease" evidence="1">
    <location>
        <begin position="36"/>
        <end position="186"/>
    </location>
</feature>
<keyword evidence="3" id="KW-1185">Reference proteome</keyword>
<dbReference type="InterPro" id="IPR008538">
    <property type="entry name" value="Uma2"/>
</dbReference>
<dbReference type="EMBL" id="JACJQY010000028">
    <property type="protein sequence ID" value="MBD2318377.1"/>
    <property type="molecule type" value="Genomic_DNA"/>
</dbReference>